<dbReference type="AlphaFoldDB" id="A0A7X1I2K9"/>
<dbReference type="GO" id="GO:0006950">
    <property type="term" value="P:response to stress"/>
    <property type="evidence" value="ECO:0007669"/>
    <property type="project" value="TreeGrafter"/>
</dbReference>
<keyword evidence="3" id="KW-1185">Reference proteome</keyword>
<feature type="domain" description="HTH marR-type" evidence="1">
    <location>
        <begin position="27"/>
        <end position="170"/>
    </location>
</feature>
<dbReference type="PANTHER" id="PTHR33164:SF104">
    <property type="entry name" value="TRANSCRIPTIONAL REGULATORY PROTEIN"/>
    <property type="match status" value="1"/>
</dbReference>
<dbReference type="EMBL" id="JACMHY010000007">
    <property type="protein sequence ID" value="MBC2867125.1"/>
    <property type="molecule type" value="Genomic_DNA"/>
</dbReference>
<evidence type="ECO:0000259" key="1">
    <source>
        <dbReference type="PROSITE" id="PS50995"/>
    </source>
</evidence>
<proteinExistence type="predicted"/>
<dbReference type="PROSITE" id="PS50995">
    <property type="entry name" value="HTH_MARR_2"/>
    <property type="match status" value="1"/>
</dbReference>
<dbReference type="InterPro" id="IPR036388">
    <property type="entry name" value="WH-like_DNA-bd_sf"/>
</dbReference>
<comment type="caution">
    <text evidence="2">The sequence shown here is derived from an EMBL/GenBank/DDBJ whole genome shotgun (WGS) entry which is preliminary data.</text>
</comment>
<dbReference type="PANTHER" id="PTHR33164">
    <property type="entry name" value="TRANSCRIPTIONAL REGULATOR, MARR FAMILY"/>
    <property type="match status" value="1"/>
</dbReference>
<protein>
    <submittedName>
        <fullName evidence="2">MarR family transcriptional regulator</fullName>
    </submittedName>
</protein>
<dbReference type="SMART" id="SM00347">
    <property type="entry name" value="HTH_MARR"/>
    <property type="match status" value="1"/>
</dbReference>
<dbReference type="Proteomes" id="UP000517694">
    <property type="component" value="Unassembled WGS sequence"/>
</dbReference>
<dbReference type="InterPro" id="IPR000835">
    <property type="entry name" value="HTH_MarR-typ"/>
</dbReference>
<dbReference type="GO" id="GO:0003700">
    <property type="term" value="F:DNA-binding transcription factor activity"/>
    <property type="evidence" value="ECO:0007669"/>
    <property type="project" value="InterPro"/>
</dbReference>
<dbReference type="PRINTS" id="PR00598">
    <property type="entry name" value="HTHMARR"/>
</dbReference>
<dbReference type="InterPro" id="IPR036390">
    <property type="entry name" value="WH_DNA-bd_sf"/>
</dbReference>
<sequence>MSAADGDAIDVASQQWATACPRLDVTPGEVLARIQRLGRLIEEAQNRRLRRRPGMPVHNLGDFDVLRALRRSGPPYALTPTQLRQAMLVSGAGLSGRLKRLEKDGWITRPASPDDGRSTLVRLTPEGVADLDRDLEAHYAFESDLLRALTPEGRRRAADDLRALVLDIEPRL</sequence>
<dbReference type="OrthoDB" id="3237509at2"/>
<accession>A0A7X1I2K9</accession>
<evidence type="ECO:0000313" key="2">
    <source>
        <dbReference type="EMBL" id="MBC2867125.1"/>
    </source>
</evidence>
<dbReference type="Gene3D" id="1.10.10.10">
    <property type="entry name" value="Winged helix-like DNA-binding domain superfamily/Winged helix DNA-binding domain"/>
    <property type="match status" value="1"/>
</dbReference>
<reference evidence="2 3" key="1">
    <citation type="submission" date="2020-08" db="EMBL/GenBank/DDBJ databases">
        <title>Whole-Genome Sequence of French Clinical Streptomyces mexicanus Strain Q0842.</title>
        <authorList>
            <person name="Boxberger M."/>
            <person name="La Scola B."/>
        </authorList>
    </citation>
    <scope>NUCLEOTIDE SEQUENCE [LARGE SCALE GENOMIC DNA]</scope>
    <source>
        <strain evidence="2 3">Marseille-Q0842</strain>
    </source>
</reference>
<gene>
    <name evidence="2" type="ORF">H1R13_19780</name>
</gene>
<evidence type="ECO:0000313" key="3">
    <source>
        <dbReference type="Proteomes" id="UP000517694"/>
    </source>
</evidence>
<dbReference type="SUPFAM" id="SSF46785">
    <property type="entry name" value="Winged helix' DNA-binding domain"/>
    <property type="match status" value="1"/>
</dbReference>
<dbReference type="Pfam" id="PF12802">
    <property type="entry name" value="MarR_2"/>
    <property type="match status" value="1"/>
</dbReference>
<organism evidence="2 3">
    <name type="scientific">Streptomyces mexicanus</name>
    <dbReference type="NCBI Taxonomy" id="178566"/>
    <lineage>
        <taxon>Bacteria</taxon>
        <taxon>Bacillati</taxon>
        <taxon>Actinomycetota</taxon>
        <taxon>Actinomycetes</taxon>
        <taxon>Kitasatosporales</taxon>
        <taxon>Streptomycetaceae</taxon>
        <taxon>Streptomyces</taxon>
    </lineage>
</organism>
<name>A0A7X1I2K9_9ACTN</name>
<dbReference type="InterPro" id="IPR039422">
    <property type="entry name" value="MarR/SlyA-like"/>
</dbReference>
<dbReference type="RefSeq" id="WP_159674948.1">
    <property type="nucleotide sequence ID" value="NZ_JACMHY010000007.1"/>
</dbReference>